<dbReference type="InterPro" id="IPR036188">
    <property type="entry name" value="FAD/NAD-bd_sf"/>
</dbReference>
<dbReference type="Pfam" id="PF07992">
    <property type="entry name" value="Pyr_redox_2"/>
    <property type="match status" value="1"/>
</dbReference>
<dbReference type="InterPro" id="IPR004099">
    <property type="entry name" value="Pyr_nucl-diS_OxRdtase_dimer"/>
</dbReference>
<evidence type="ECO:0000313" key="9">
    <source>
        <dbReference type="EMBL" id="HHJ80935.1"/>
    </source>
</evidence>
<evidence type="ECO:0000256" key="3">
    <source>
        <dbReference type="ARBA" id="ARBA00022630"/>
    </source>
</evidence>
<dbReference type="PANTHER" id="PTHR22912">
    <property type="entry name" value="DISULFIDE OXIDOREDUCTASE"/>
    <property type="match status" value="1"/>
</dbReference>
<dbReference type="SUPFAM" id="SSF51905">
    <property type="entry name" value="FAD/NAD(P)-binding domain"/>
    <property type="match status" value="1"/>
</dbReference>
<dbReference type="InterPro" id="IPR023753">
    <property type="entry name" value="FAD/NAD-binding_dom"/>
</dbReference>
<dbReference type="GO" id="GO:0006103">
    <property type="term" value="P:2-oxoglutarate metabolic process"/>
    <property type="evidence" value="ECO:0007669"/>
    <property type="project" value="TreeGrafter"/>
</dbReference>
<evidence type="ECO:0000256" key="2">
    <source>
        <dbReference type="ARBA" id="ARBA00007532"/>
    </source>
</evidence>
<dbReference type="InterPro" id="IPR016156">
    <property type="entry name" value="FAD/NAD-linked_Rdtase_dimer_sf"/>
</dbReference>
<comment type="similarity">
    <text evidence="2">Belongs to the class-I pyridine nucleotide-disulfide oxidoreductase family.</text>
</comment>
<evidence type="ECO:0000256" key="5">
    <source>
        <dbReference type="ARBA" id="ARBA00023002"/>
    </source>
</evidence>
<dbReference type="GO" id="GO:0050660">
    <property type="term" value="F:flavin adenine dinucleotide binding"/>
    <property type="evidence" value="ECO:0007669"/>
    <property type="project" value="TreeGrafter"/>
</dbReference>
<evidence type="ECO:0000256" key="6">
    <source>
        <dbReference type="ARBA" id="ARBA00023027"/>
    </source>
</evidence>
<dbReference type="Pfam" id="PF02852">
    <property type="entry name" value="Pyr_redox_dim"/>
    <property type="match status" value="1"/>
</dbReference>
<evidence type="ECO:0000256" key="1">
    <source>
        <dbReference type="ARBA" id="ARBA00001974"/>
    </source>
</evidence>
<dbReference type="SUPFAM" id="SSF55424">
    <property type="entry name" value="FAD/NAD-linked reductases, dimerisation (C-terminal) domain"/>
    <property type="match status" value="1"/>
</dbReference>
<comment type="caution">
    <text evidence="9">The sequence shown here is derived from an EMBL/GenBank/DDBJ whole genome shotgun (WGS) entry which is preliminary data.</text>
</comment>
<dbReference type="GO" id="GO:0004148">
    <property type="term" value="F:dihydrolipoyl dehydrogenase (NADH) activity"/>
    <property type="evidence" value="ECO:0007669"/>
    <property type="project" value="TreeGrafter"/>
</dbReference>
<keyword evidence="3" id="KW-0285">Flavoprotein</keyword>
<name>A0A832J3H8_9GAMM</name>
<dbReference type="PRINTS" id="PR00368">
    <property type="entry name" value="FADPNR"/>
</dbReference>
<dbReference type="EMBL" id="DRNF01000302">
    <property type="protein sequence ID" value="HHJ80935.1"/>
    <property type="molecule type" value="Genomic_DNA"/>
</dbReference>
<evidence type="ECO:0000259" key="8">
    <source>
        <dbReference type="Pfam" id="PF07992"/>
    </source>
</evidence>
<dbReference type="Gene3D" id="3.30.390.30">
    <property type="match status" value="1"/>
</dbReference>
<protein>
    <submittedName>
        <fullName evidence="9">NAD(P)/FAD-dependent oxidoreductase</fullName>
    </submittedName>
</protein>
<accession>A0A832J3H8</accession>
<dbReference type="Gene3D" id="3.50.50.60">
    <property type="entry name" value="FAD/NAD(P)-binding domain"/>
    <property type="match status" value="2"/>
</dbReference>
<feature type="domain" description="Pyridine nucleotide-disulphide oxidoreductase dimerisation" evidence="7">
    <location>
        <begin position="217"/>
        <end position="323"/>
    </location>
</feature>
<comment type="cofactor">
    <cofactor evidence="1">
        <name>FAD</name>
        <dbReference type="ChEBI" id="CHEBI:57692"/>
    </cofactor>
</comment>
<dbReference type="InterPro" id="IPR050151">
    <property type="entry name" value="Class-I_Pyr_Nuc-Dis_Oxidored"/>
</dbReference>
<keyword evidence="5" id="KW-0560">Oxidoreductase</keyword>
<organism evidence="9">
    <name type="scientific">Candidatus Tenderia electrophaga</name>
    <dbReference type="NCBI Taxonomy" id="1748243"/>
    <lineage>
        <taxon>Bacteria</taxon>
        <taxon>Pseudomonadati</taxon>
        <taxon>Pseudomonadota</taxon>
        <taxon>Gammaproteobacteria</taxon>
        <taxon>Candidatus Tenderiales</taxon>
        <taxon>Candidatus Tenderiaceae</taxon>
        <taxon>Candidatus Tenderia</taxon>
    </lineage>
</organism>
<gene>
    <name evidence="9" type="ORF">ENJ65_04805</name>
</gene>
<dbReference type="PRINTS" id="PR00411">
    <property type="entry name" value="PNDRDTASEI"/>
</dbReference>
<reference evidence="9" key="1">
    <citation type="journal article" date="2020" name="mSystems">
        <title>Genome- and Community-Level Interaction Insights into Carbon Utilization and Element Cycling Functions of Hydrothermarchaeota in Hydrothermal Sediment.</title>
        <authorList>
            <person name="Zhou Z."/>
            <person name="Liu Y."/>
            <person name="Xu W."/>
            <person name="Pan J."/>
            <person name="Luo Z.H."/>
            <person name="Li M."/>
        </authorList>
    </citation>
    <scope>NUCLEOTIDE SEQUENCE [LARGE SCALE GENOMIC DNA]</scope>
    <source>
        <strain evidence="9">HyVt-505</strain>
    </source>
</reference>
<dbReference type="AlphaFoldDB" id="A0A832J3H8"/>
<dbReference type="PANTHER" id="PTHR22912:SF151">
    <property type="entry name" value="DIHYDROLIPOYL DEHYDROGENASE, MITOCHONDRIAL"/>
    <property type="match status" value="1"/>
</dbReference>
<evidence type="ECO:0000259" key="7">
    <source>
        <dbReference type="Pfam" id="PF02852"/>
    </source>
</evidence>
<dbReference type="FunFam" id="3.30.390.30:FF:000001">
    <property type="entry name" value="Dihydrolipoyl dehydrogenase"/>
    <property type="match status" value="1"/>
</dbReference>
<keyword evidence="6" id="KW-0520">NAD</keyword>
<dbReference type="Proteomes" id="UP000885832">
    <property type="component" value="Unassembled WGS sequence"/>
</dbReference>
<sequence length="336" mass="35393">MMVSFDKCIIATGSKPNLLPIDGADLPRVYSSDSILDIDYIPEHLTVIGGGPIGIELAQVFHTLGAEVTLMERGSHILRGVDQELASMLEQSLVQQGISLKLNCAIKNICPADKGLLVEYRAGDSGDDQVFASAVLAAAGRHANIDNLGLENTRITASKHGIEVDEVLQTTEAGIYAVGDVTGQAMFAHWATAQALALVRHLLGQTAPFPQTAHNSAAIFSTPELAMAGLTEERAAAAGMEVAVARYDFAQDARAQIGGFDSGLLKIIYNKADHKVVGVHILVDGAADLMGEAAVLVRMGLPLEAIAAAIHPHPTLTESFAQAARMALAAEMSAKR</sequence>
<keyword evidence="4" id="KW-0274">FAD</keyword>
<feature type="domain" description="FAD/NAD(P)-binding" evidence="8">
    <location>
        <begin position="3"/>
        <end position="195"/>
    </location>
</feature>
<evidence type="ECO:0000256" key="4">
    <source>
        <dbReference type="ARBA" id="ARBA00022827"/>
    </source>
</evidence>
<proteinExistence type="inferred from homology"/>